<feature type="site" description="Transition state stabilizer" evidence="7 10">
    <location>
        <position position="25"/>
    </location>
</feature>
<dbReference type="EC" id="4.2.1.10" evidence="5 7"/>
<dbReference type="NCBIfam" id="NF003807">
    <property type="entry name" value="PRK05395.1-4"/>
    <property type="match status" value="1"/>
</dbReference>
<dbReference type="NCBIfam" id="NF003806">
    <property type="entry name" value="PRK05395.1-3"/>
    <property type="match status" value="1"/>
</dbReference>
<comment type="function">
    <text evidence="7">Catalyzes a trans-dehydration via an enolate intermediate.</text>
</comment>
<comment type="catalytic activity">
    <reaction evidence="1 7">
        <text>3-dehydroquinate = 3-dehydroshikimate + H2O</text>
        <dbReference type="Rhea" id="RHEA:21096"/>
        <dbReference type="ChEBI" id="CHEBI:15377"/>
        <dbReference type="ChEBI" id="CHEBI:16630"/>
        <dbReference type="ChEBI" id="CHEBI:32364"/>
        <dbReference type="EC" id="4.2.1.10"/>
    </reaction>
</comment>
<comment type="subunit">
    <text evidence="4 7">Homododecamer.</text>
</comment>
<dbReference type="PIRSF" id="PIRSF001399">
    <property type="entry name" value="DHquinase_II"/>
    <property type="match status" value="1"/>
</dbReference>
<evidence type="ECO:0000256" key="5">
    <source>
        <dbReference type="ARBA" id="ARBA00012060"/>
    </source>
</evidence>
<dbReference type="CDD" id="cd00466">
    <property type="entry name" value="DHQase_II"/>
    <property type="match status" value="1"/>
</dbReference>
<dbReference type="HAMAP" id="MF_00169">
    <property type="entry name" value="AroQ"/>
    <property type="match status" value="1"/>
</dbReference>
<dbReference type="NCBIfam" id="NF003805">
    <property type="entry name" value="PRK05395.1-2"/>
    <property type="match status" value="1"/>
</dbReference>
<feature type="binding site" evidence="7 9">
    <location>
        <position position="86"/>
    </location>
    <ligand>
        <name>substrate</name>
    </ligand>
</feature>
<dbReference type="GO" id="GO:0008652">
    <property type="term" value="P:amino acid biosynthetic process"/>
    <property type="evidence" value="ECO:0007669"/>
    <property type="project" value="UniProtKB-KW"/>
</dbReference>
<feature type="binding site" evidence="7 9">
    <location>
        <position position="99"/>
    </location>
    <ligand>
        <name>substrate</name>
    </ligand>
</feature>
<dbReference type="AlphaFoldDB" id="A0A1Y2MXG4"/>
<evidence type="ECO:0000256" key="6">
    <source>
        <dbReference type="ARBA" id="ARBA00023239"/>
    </source>
</evidence>
<feature type="binding site" evidence="7 9">
    <location>
        <position position="123"/>
    </location>
    <ligand>
        <name>substrate</name>
    </ligand>
</feature>
<feature type="active site" description="Proton donor" evidence="7 8">
    <location>
        <position position="112"/>
    </location>
</feature>
<dbReference type="EMBL" id="MIGB01000015">
    <property type="protein sequence ID" value="OSY39890.1"/>
    <property type="molecule type" value="Genomic_DNA"/>
</dbReference>
<sequence length="161" mass="17171">MRWQDHGVTTVYVFNGPNLNLLGVRKPEVYGTTVLADVEALCATAAAGHGLELDFRQTNHEGTLVDWIQEAGAAVVRGEALGLVLNAAAYTHTSVALHDAIEGAQLPTVEVHISNVHGREEFRHHSYVSPVAAGIVVGFGVDGYALAIDGLVRKLRPVRSA</sequence>
<keyword evidence="7" id="KW-0057">Aromatic amino acid biosynthesis</keyword>
<evidence type="ECO:0000256" key="1">
    <source>
        <dbReference type="ARBA" id="ARBA00001864"/>
    </source>
</evidence>
<feature type="binding site" evidence="7 9">
    <location>
        <begin position="113"/>
        <end position="114"/>
    </location>
    <ligand>
        <name>substrate</name>
    </ligand>
</feature>
<evidence type="ECO:0000256" key="8">
    <source>
        <dbReference type="PIRSR" id="PIRSR001399-1"/>
    </source>
</evidence>
<dbReference type="InterPro" id="IPR001874">
    <property type="entry name" value="DHquinase_II"/>
</dbReference>
<comment type="caution">
    <text evidence="11">The sequence shown here is derived from an EMBL/GenBank/DDBJ whole genome shotgun (WGS) entry which is preliminary data.</text>
</comment>
<dbReference type="PANTHER" id="PTHR21272">
    <property type="entry name" value="CATABOLIC 3-DEHYDROQUINASE"/>
    <property type="match status" value="1"/>
</dbReference>
<evidence type="ECO:0000256" key="2">
    <source>
        <dbReference type="ARBA" id="ARBA00004902"/>
    </source>
</evidence>
<feature type="active site" description="Proton acceptor" evidence="7 8">
    <location>
        <position position="30"/>
    </location>
</feature>
<accession>A0A1Y2MXG4</accession>
<dbReference type="Pfam" id="PF01220">
    <property type="entry name" value="DHquinase_II"/>
    <property type="match status" value="1"/>
</dbReference>
<evidence type="ECO:0000256" key="10">
    <source>
        <dbReference type="PIRSR" id="PIRSR001399-3"/>
    </source>
</evidence>
<comment type="pathway">
    <text evidence="2 7">Metabolic intermediate biosynthesis; chorismate biosynthesis; chorismate from D-erythrose 4-phosphate and phosphoenolpyruvate: step 3/7.</text>
</comment>
<organism evidence="11 12">
    <name type="scientific">Pseudonocardia autotrophica</name>
    <name type="common">Amycolata autotrophica</name>
    <name type="synonym">Nocardia autotrophica</name>
    <dbReference type="NCBI Taxonomy" id="2074"/>
    <lineage>
        <taxon>Bacteria</taxon>
        <taxon>Bacillati</taxon>
        <taxon>Actinomycetota</taxon>
        <taxon>Actinomycetes</taxon>
        <taxon>Pseudonocardiales</taxon>
        <taxon>Pseudonocardiaceae</taxon>
        <taxon>Pseudonocardia</taxon>
    </lineage>
</organism>
<dbReference type="Proteomes" id="UP000194360">
    <property type="component" value="Unassembled WGS sequence"/>
</dbReference>
<dbReference type="SUPFAM" id="SSF52304">
    <property type="entry name" value="Type II 3-dehydroquinate dehydratase"/>
    <property type="match status" value="1"/>
</dbReference>
<evidence type="ECO:0000256" key="3">
    <source>
        <dbReference type="ARBA" id="ARBA00011037"/>
    </source>
</evidence>
<dbReference type="GO" id="GO:0003855">
    <property type="term" value="F:3-dehydroquinate dehydratase activity"/>
    <property type="evidence" value="ECO:0007669"/>
    <property type="project" value="UniProtKB-UniRule"/>
</dbReference>
<proteinExistence type="inferred from homology"/>
<dbReference type="NCBIfam" id="TIGR01088">
    <property type="entry name" value="aroQ"/>
    <property type="match status" value="1"/>
</dbReference>
<dbReference type="UniPathway" id="UPA00053">
    <property type="reaction ID" value="UER00086"/>
</dbReference>
<keyword evidence="12" id="KW-1185">Reference proteome</keyword>
<evidence type="ECO:0000256" key="4">
    <source>
        <dbReference type="ARBA" id="ARBA00011193"/>
    </source>
</evidence>
<dbReference type="GO" id="GO:0009423">
    <property type="term" value="P:chorismate biosynthetic process"/>
    <property type="evidence" value="ECO:0007669"/>
    <property type="project" value="UniProtKB-UniRule"/>
</dbReference>
<keyword evidence="6 7" id="KW-0456">Lyase</keyword>
<dbReference type="InterPro" id="IPR036441">
    <property type="entry name" value="DHquinase_II_sf"/>
</dbReference>
<evidence type="ECO:0000256" key="7">
    <source>
        <dbReference type="HAMAP-Rule" id="MF_00169"/>
    </source>
</evidence>
<dbReference type="STRING" id="2074.BG845_03125"/>
<evidence type="ECO:0000313" key="11">
    <source>
        <dbReference type="EMBL" id="OSY39890.1"/>
    </source>
</evidence>
<protein>
    <recommendedName>
        <fullName evidence="5 7">3-dehydroquinate dehydratase</fullName>
        <shortName evidence="7">3-dehydroquinase</shortName>
        <ecNumber evidence="5 7">4.2.1.10</ecNumber>
    </recommendedName>
    <alternativeName>
        <fullName evidence="7">Type II DHQase</fullName>
    </alternativeName>
</protein>
<feature type="binding site" evidence="7 9">
    <location>
        <position position="92"/>
    </location>
    <ligand>
        <name>substrate</name>
    </ligand>
</feature>
<reference evidence="11 12" key="1">
    <citation type="submission" date="2016-09" db="EMBL/GenBank/DDBJ databases">
        <title>Pseudonocardia autotrophica DSM535, a candidate organism with high potential of specific P450 cytochromes.</title>
        <authorList>
            <person name="Grumaz C."/>
            <person name="Vainshtein Y."/>
            <person name="Kirstahler P."/>
            <person name="Sohn K."/>
        </authorList>
    </citation>
    <scope>NUCLEOTIDE SEQUENCE [LARGE SCALE GENOMIC DNA]</scope>
    <source>
        <strain evidence="11 12">DSM 535</strain>
    </source>
</reference>
<dbReference type="GO" id="GO:0009073">
    <property type="term" value="P:aromatic amino acid family biosynthetic process"/>
    <property type="evidence" value="ECO:0007669"/>
    <property type="project" value="UniProtKB-KW"/>
</dbReference>
<name>A0A1Y2MXG4_PSEAH</name>
<dbReference type="GO" id="GO:0019631">
    <property type="term" value="P:quinate catabolic process"/>
    <property type="evidence" value="ECO:0007669"/>
    <property type="project" value="TreeGrafter"/>
</dbReference>
<evidence type="ECO:0000256" key="9">
    <source>
        <dbReference type="PIRSR" id="PIRSR001399-2"/>
    </source>
</evidence>
<dbReference type="PANTHER" id="PTHR21272:SF3">
    <property type="entry name" value="CATABOLIC 3-DEHYDROQUINASE"/>
    <property type="match status" value="1"/>
</dbReference>
<dbReference type="Gene3D" id="3.40.50.9100">
    <property type="entry name" value="Dehydroquinase, class II"/>
    <property type="match status" value="1"/>
</dbReference>
<keyword evidence="7" id="KW-0028">Amino-acid biosynthesis</keyword>
<comment type="similarity">
    <text evidence="3 7">Belongs to the type-II 3-dehydroquinase family.</text>
</comment>
<gene>
    <name evidence="7 11" type="primary">aroQ</name>
    <name evidence="11" type="ORF">BG845_03125</name>
</gene>
<evidence type="ECO:0000313" key="12">
    <source>
        <dbReference type="Proteomes" id="UP000194360"/>
    </source>
</evidence>